<sequence length="69" mass="8170">VQNVWPLVDTFTPTCYHLHVKFKKLKMEEERISIIDRNSCLLLQKVAAIMKTRRQADCQNNVTYKRDCS</sequence>
<dbReference type="InterPro" id="IPR029488">
    <property type="entry name" value="Hmw/CFAP97"/>
</dbReference>
<dbReference type="Proteomes" id="UP000005447">
    <property type="component" value="Unassembled WGS sequence"/>
</dbReference>
<accession>A0A286XZE1</accession>
<comment type="similarity">
    <text evidence="1">Belongs to the CFAP97 family.</text>
</comment>
<name>A0A286XZE1_CAVPO</name>
<evidence type="ECO:0000313" key="2">
    <source>
        <dbReference type="Ensembl" id="ENSCPOP00000030693.1"/>
    </source>
</evidence>
<keyword evidence="3" id="KW-1185">Reference proteome</keyword>
<reference evidence="2" key="2">
    <citation type="submission" date="2025-08" db="UniProtKB">
        <authorList>
            <consortium name="Ensembl"/>
        </authorList>
    </citation>
    <scope>IDENTIFICATION</scope>
    <source>
        <strain evidence="2">2N</strain>
    </source>
</reference>
<dbReference type="AlphaFoldDB" id="A0A286XZE1"/>
<reference evidence="3" key="1">
    <citation type="journal article" date="2011" name="Nature">
        <title>A high-resolution map of human evolutionary constraint using 29 mammals.</title>
        <authorList>
            <person name="Lindblad-Toh K."/>
            <person name="Garber M."/>
            <person name="Zuk O."/>
            <person name="Lin M.F."/>
            <person name="Parker B.J."/>
            <person name="Washietl S."/>
            <person name="Kheradpour P."/>
            <person name="Ernst J."/>
            <person name="Jordan G."/>
            <person name="Mauceli E."/>
            <person name="Ward L.D."/>
            <person name="Lowe C.B."/>
            <person name="Holloway A.K."/>
            <person name="Clamp M."/>
            <person name="Gnerre S."/>
            <person name="Alfoldi J."/>
            <person name="Beal K."/>
            <person name="Chang J."/>
            <person name="Clawson H."/>
            <person name="Cuff J."/>
            <person name="Di Palma F."/>
            <person name="Fitzgerald S."/>
            <person name="Flicek P."/>
            <person name="Guttman M."/>
            <person name="Hubisz M.J."/>
            <person name="Jaffe D.B."/>
            <person name="Jungreis I."/>
            <person name="Kent W.J."/>
            <person name="Kostka D."/>
            <person name="Lara M."/>
            <person name="Martins A.L."/>
            <person name="Massingham T."/>
            <person name="Moltke I."/>
            <person name="Raney B.J."/>
            <person name="Rasmussen M.D."/>
            <person name="Robinson J."/>
            <person name="Stark A."/>
            <person name="Vilella A.J."/>
            <person name="Wen J."/>
            <person name="Xie X."/>
            <person name="Zody M.C."/>
            <person name="Baldwin J."/>
            <person name="Bloom T."/>
            <person name="Chin C.W."/>
            <person name="Heiman D."/>
            <person name="Nicol R."/>
            <person name="Nusbaum C."/>
            <person name="Young S."/>
            <person name="Wilkinson J."/>
            <person name="Worley K.C."/>
            <person name="Kovar C.L."/>
            <person name="Muzny D.M."/>
            <person name="Gibbs R.A."/>
            <person name="Cree A."/>
            <person name="Dihn H.H."/>
            <person name="Fowler G."/>
            <person name="Jhangiani S."/>
            <person name="Joshi V."/>
            <person name="Lee S."/>
            <person name="Lewis L.R."/>
            <person name="Nazareth L.V."/>
            <person name="Okwuonu G."/>
            <person name="Santibanez J."/>
            <person name="Warren W.C."/>
            <person name="Mardis E.R."/>
            <person name="Weinstock G.M."/>
            <person name="Wilson R.K."/>
            <person name="Delehaunty K."/>
            <person name="Dooling D."/>
            <person name="Fronik C."/>
            <person name="Fulton L."/>
            <person name="Fulton B."/>
            <person name="Graves T."/>
            <person name="Minx P."/>
            <person name="Sodergren E."/>
            <person name="Birney E."/>
            <person name="Margulies E.H."/>
            <person name="Herrero J."/>
            <person name="Green E.D."/>
            <person name="Haussler D."/>
            <person name="Siepel A."/>
            <person name="Goldman N."/>
            <person name="Pollard K.S."/>
            <person name="Pedersen J.S."/>
            <person name="Lander E.S."/>
            <person name="Kellis M."/>
        </authorList>
    </citation>
    <scope>NUCLEOTIDE SEQUENCE [LARGE SCALE GENOMIC DNA]</scope>
    <source>
        <strain evidence="3">2N</strain>
    </source>
</reference>
<dbReference type="EMBL" id="AAKN02008479">
    <property type="status" value="NOT_ANNOTATED_CDS"/>
    <property type="molecule type" value="Genomic_DNA"/>
</dbReference>
<evidence type="ECO:0000256" key="1">
    <source>
        <dbReference type="ARBA" id="ARBA00008315"/>
    </source>
</evidence>
<evidence type="ECO:0000313" key="3">
    <source>
        <dbReference type="Proteomes" id="UP000005447"/>
    </source>
</evidence>
<dbReference type="VEuPathDB" id="HostDB:ENSCPOG00000030796"/>
<dbReference type="InterPro" id="IPR038792">
    <property type="entry name" value="CFAP97D1/2"/>
</dbReference>
<dbReference type="PANTHER" id="PTHR33768:SF7">
    <property type="entry name" value="CFAP97 DOMAIN CONTAINING 2"/>
    <property type="match status" value="1"/>
</dbReference>
<dbReference type="InParanoid" id="A0A286XZE1"/>
<reference evidence="2" key="3">
    <citation type="submission" date="2025-09" db="UniProtKB">
        <authorList>
            <consortium name="Ensembl"/>
        </authorList>
    </citation>
    <scope>IDENTIFICATION</scope>
    <source>
        <strain evidence="2">2N</strain>
    </source>
</reference>
<dbReference type="PANTHER" id="PTHR33768">
    <property type="entry name" value="MIP11318P"/>
    <property type="match status" value="1"/>
</dbReference>
<organism evidence="2 3">
    <name type="scientific">Cavia porcellus</name>
    <name type="common">Guinea pig</name>
    <dbReference type="NCBI Taxonomy" id="10141"/>
    <lineage>
        <taxon>Eukaryota</taxon>
        <taxon>Metazoa</taxon>
        <taxon>Chordata</taxon>
        <taxon>Craniata</taxon>
        <taxon>Vertebrata</taxon>
        <taxon>Euteleostomi</taxon>
        <taxon>Mammalia</taxon>
        <taxon>Eutheria</taxon>
        <taxon>Euarchontoglires</taxon>
        <taxon>Glires</taxon>
        <taxon>Rodentia</taxon>
        <taxon>Hystricomorpha</taxon>
        <taxon>Caviidae</taxon>
        <taxon>Cavia</taxon>
    </lineage>
</organism>
<proteinExistence type="inferred from homology"/>
<protein>
    <submittedName>
        <fullName evidence="2">Uncharacterized protein</fullName>
    </submittedName>
</protein>
<dbReference type="Ensembl" id="ENSCPOT00000040791.1">
    <property type="protein sequence ID" value="ENSCPOP00000030693.1"/>
    <property type="gene ID" value="ENSCPOG00000030796.1"/>
</dbReference>
<dbReference type="STRING" id="10141.ENSCPOP00000030693"/>
<dbReference type="OMA" id="RTWEKAY"/>
<dbReference type="GeneTree" id="ENSGT01000000214655"/>
<dbReference type="Pfam" id="PF13879">
    <property type="entry name" value="Hmw_CFAP97"/>
    <property type="match status" value="1"/>
</dbReference>